<protein>
    <submittedName>
        <fullName evidence="1">Uncharacterized protein</fullName>
    </submittedName>
</protein>
<reference evidence="1 2" key="1">
    <citation type="journal article" date="2018" name="Sci. Rep.">
        <title>Genomic signatures of local adaptation to the degree of environmental predictability in rotifers.</title>
        <authorList>
            <person name="Franch-Gras L."/>
            <person name="Hahn C."/>
            <person name="Garcia-Roger E.M."/>
            <person name="Carmona M.J."/>
            <person name="Serra M."/>
            <person name="Gomez A."/>
        </authorList>
    </citation>
    <scope>NUCLEOTIDE SEQUENCE [LARGE SCALE GENOMIC DNA]</scope>
    <source>
        <strain evidence="1">HYR1</strain>
    </source>
</reference>
<sequence length="92" mass="10494">MYIENRIHFILFIVFGDFLSPKNVSSRLSAFSVIPCFWSLSRTGMSDLSNCWSVLPFTKMVLFSCPGIPSKILRMHSVNSSEALEMPMWSLL</sequence>
<dbReference type="EMBL" id="REGN01002354">
    <property type="protein sequence ID" value="RNA28678.1"/>
    <property type="molecule type" value="Genomic_DNA"/>
</dbReference>
<evidence type="ECO:0000313" key="2">
    <source>
        <dbReference type="Proteomes" id="UP000276133"/>
    </source>
</evidence>
<proteinExistence type="predicted"/>
<comment type="caution">
    <text evidence="1">The sequence shown here is derived from an EMBL/GenBank/DDBJ whole genome shotgun (WGS) entry which is preliminary data.</text>
</comment>
<organism evidence="1 2">
    <name type="scientific">Brachionus plicatilis</name>
    <name type="common">Marine rotifer</name>
    <name type="synonym">Brachionus muelleri</name>
    <dbReference type="NCBI Taxonomy" id="10195"/>
    <lineage>
        <taxon>Eukaryota</taxon>
        <taxon>Metazoa</taxon>
        <taxon>Spiralia</taxon>
        <taxon>Gnathifera</taxon>
        <taxon>Rotifera</taxon>
        <taxon>Eurotatoria</taxon>
        <taxon>Monogononta</taxon>
        <taxon>Pseudotrocha</taxon>
        <taxon>Ploima</taxon>
        <taxon>Brachionidae</taxon>
        <taxon>Brachionus</taxon>
    </lineage>
</organism>
<evidence type="ECO:0000313" key="1">
    <source>
        <dbReference type="EMBL" id="RNA28678.1"/>
    </source>
</evidence>
<gene>
    <name evidence="1" type="ORF">BpHYR1_008302</name>
</gene>
<keyword evidence="2" id="KW-1185">Reference proteome</keyword>
<dbReference type="Proteomes" id="UP000276133">
    <property type="component" value="Unassembled WGS sequence"/>
</dbReference>
<accession>A0A3M7RZA0</accession>
<dbReference type="AlphaFoldDB" id="A0A3M7RZA0"/>
<name>A0A3M7RZA0_BRAPC</name>